<dbReference type="Gene3D" id="2.30.140.50">
    <property type="entry name" value="Protein of unknown function DUF2790"/>
    <property type="match status" value="1"/>
</dbReference>
<feature type="chain" id="PRO_5008916401" evidence="1">
    <location>
        <begin position="32"/>
        <end position="101"/>
    </location>
</feature>
<protein>
    <submittedName>
        <fullName evidence="2">Conserved hypothetical secreted protein</fullName>
    </submittedName>
</protein>
<dbReference type="Proteomes" id="UP000245431">
    <property type="component" value="Chromosome PVE_r1"/>
</dbReference>
<organism evidence="2 3">
    <name type="scientific">Pseudomonas veronii 1YdBTEX2</name>
    <dbReference type="NCBI Taxonomy" id="1295141"/>
    <lineage>
        <taxon>Bacteria</taxon>
        <taxon>Pseudomonadati</taxon>
        <taxon>Pseudomonadota</taxon>
        <taxon>Gammaproteobacteria</taxon>
        <taxon>Pseudomonadales</taxon>
        <taxon>Pseudomonadaceae</taxon>
        <taxon>Pseudomonas</taxon>
    </lineage>
</organism>
<evidence type="ECO:0000313" key="3">
    <source>
        <dbReference type="Proteomes" id="UP000245431"/>
    </source>
</evidence>
<dbReference type="InterPro" id="IPR021245">
    <property type="entry name" value="DUF2790"/>
</dbReference>
<dbReference type="EMBL" id="LT599583">
    <property type="protein sequence ID" value="SBW82529.1"/>
    <property type="molecule type" value="Genomic_DNA"/>
</dbReference>
<dbReference type="Pfam" id="PF10976">
    <property type="entry name" value="DUF2790"/>
    <property type="match status" value="1"/>
</dbReference>
<sequence length="101" mass="10927">MPPFALKKVKREMKALLVMALSSLCATAALAEEAPTDVAGQNAPIVEDYTYSTHLDVAKVVSMSTIPDVCEVVPVKMEYEDSKGQRHILNYHVMGNGCSNG</sequence>
<evidence type="ECO:0000313" key="2">
    <source>
        <dbReference type="EMBL" id="SBW82529.1"/>
    </source>
</evidence>
<reference evidence="3" key="1">
    <citation type="submission" date="2016-07" db="EMBL/GenBank/DDBJ databases">
        <authorList>
            <person name="Florea S."/>
            <person name="Webb J.S."/>
            <person name="Jaromczyk J."/>
            <person name="Schardl C.L."/>
        </authorList>
    </citation>
    <scope>NUCLEOTIDE SEQUENCE [LARGE SCALE GENOMIC DNA]</scope>
    <source>
        <strain evidence="3">1YdBTEX2</strain>
    </source>
</reference>
<evidence type="ECO:0000256" key="1">
    <source>
        <dbReference type="SAM" id="SignalP"/>
    </source>
</evidence>
<name>A0A1D3K2I1_PSEVE</name>
<accession>A0A1D3K2I1</accession>
<gene>
    <name evidence="2" type="ORF">PVE_R1G4647</name>
</gene>
<keyword evidence="1" id="KW-0732">Signal</keyword>
<dbReference type="AlphaFoldDB" id="A0A1D3K2I1"/>
<proteinExistence type="predicted"/>
<feature type="signal peptide" evidence="1">
    <location>
        <begin position="1"/>
        <end position="31"/>
    </location>
</feature>